<feature type="compositionally biased region" description="Polar residues" evidence="1">
    <location>
        <begin position="21"/>
        <end position="34"/>
    </location>
</feature>
<evidence type="ECO:0000256" key="1">
    <source>
        <dbReference type="SAM" id="MobiDB-lite"/>
    </source>
</evidence>
<feature type="transmembrane region" description="Helical" evidence="2">
    <location>
        <begin position="272"/>
        <end position="295"/>
    </location>
</feature>
<reference evidence="3 4" key="1">
    <citation type="journal article" date="2020" name="Phytopathology">
        <title>Genome Sequence Resources of Colletotrichum truncatum, C. plurivorum, C. musicola, and C. sojae: Four Species Pathogenic to Soybean (Glycine max).</title>
        <authorList>
            <person name="Rogerio F."/>
            <person name="Boufleur T.R."/>
            <person name="Ciampi-Guillardi M."/>
            <person name="Sukno S.A."/>
            <person name="Thon M.R."/>
            <person name="Massola Junior N.S."/>
            <person name="Baroncelli R."/>
        </authorList>
    </citation>
    <scope>NUCLEOTIDE SEQUENCE [LARGE SCALE GENOMIC DNA]</scope>
    <source>
        <strain evidence="3 4">LFN0009</strain>
    </source>
</reference>
<feature type="transmembrane region" description="Helical" evidence="2">
    <location>
        <begin position="785"/>
        <end position="805"/>
    </location>
</feature>
<dbReference type="Proteomes" id="UP000652219">
    <property type="component" value="Unassembled WGS sequence"/>
</dbReference>
<evidence type="ECO:0000313" key="4">
    <source>
        <dbReference type="Proteomes" id="UP000652219"/>
    </source>
</evidence>
<feature type="transmembrane region" description="Helical" evidence="2">
    <location>
        <begin position="748"/>
        <end position="765"/>
    </location>
</feature>
<accession>A0A8H6JEL3</accession>
<feature type="compositionally biased region" description="Polar residues" evidence="1">
    <location>
        <begin position="89"/>
        <end position="113"/>
    </location>
</feature>
<dbReference type="InterPro" id="IPR021840">
    <property type="entry name" value="DUF3433"/>
</dbReference>
<keyword evidence="2" id="KW-0812">Transmembrane</keyword>
<name>A0A8H6JEL3_9PEZI</name>
<feature type="transmembrane region" description="Helical" evidence="2">
    <location>
        <begin position="851"/>
        <end position="874"/>
    </location>
</feature>
<feature type="region of interest" description="Disordered" evidence="1">
    <location>
        <begin position="1122"/>
        <end position="1155"/>
    </location>
</feature>
<evidence type="ECO:0000313" key="3">
    <source>
        <dbReference type="EMBL" id="KAF6811528.1"/>
    </source>
</evidence>
<feature type="transmembrane region" description="Helical" evidence="2">
    <location>
        <begin position="164"/>
        <end position="187"/>
    </location>
</feature>
<keyword evidence="4" id="KW-1185">Reference proteome</keyword>
<feature type="compositionally biased region" description="Basic and acidic residues" evidence="1">
    <location>
        <begin position="1"/>
        <end position="20"/>
    </location>
</feature>
<proteinExistence type="predicted"/>
<dbReference type="PANTHER" id="PTHR37544:SF1">
    <property type="entry name" value="PHOSPHORIBOSYLAMINOIMIDAZOLE-SUCCINOCARBOXAMIDE SYNTHASE"/>
    <property type="match status" value="1"/>
</dbReference>
<keyword evidence="2" id="KW-1133">Transmembrane helix</keyword>
<feature type="transmembrane region" description="Helical" evidence="2">
    <location>
        <begin position="635"/>
        <end position="654"/>
    </location>
</feature>
<protein>
    <submittedName>
        <fullName evidence="3">Uncharacterized protein</fullName>
    </submittedName>
</protein>
<feature type="compositionally biased region" description="Low complexity" evidence="1">
    <location>
        <begin position="124"/>
        <end position="139"/>
    </location>
</feature>
<feature type="transmembrane region" description="Helical" evidence="2">
    <location>
        <begin position="207"/>
        <end position="226"/>
    </location>
</feature>
<feature type="region of interest" description="Disordered" evidence="1">
    <location>
        <begin position="1"/>
        <end position="159"/>
    </location>
</feature>
<dbReference type="Pfam" id="PF11915">
    <property type="entry name" value="DUF3433"/>
    <property type="match status" value="2"/>
</dbReference>
<comment type="caution">
    <text evidence="3">The sequence shown here is derived from an EMBL/GenBank/DDBJ whole genome shotgun (WGS) entry which is preliminary data.</text>
</comment>
<feature type="transmembrane region" description="Helical" evidence="2">
    <location>
        <begin position="1254"/>
        <end position="1276"/>
    </location>
</feature>
<evidence type="ECO:0000256" key="2">
    <source>
        <dbReference type="SAM" id="Phobius"/>
    </source>
</evidence>
<keyword evidence="2" id="KW-0472">Membrane</keyword>
<dbReference type="PANTHER" id="PTHR37544">
    <property type="entry name" value="SPRAY-RELATED"/>
    <property type="match status" value="1"/>
</dbReference>
<feature type="compositionally biased region" description="Polar residues" evidence="1">
    <location>
        <begin position="52"/>
        <end position="63"/>
    </location>
</feature>
<gene>
    <name evidence="3" type="ORF">CSOJ01_05661</name>
</gene>
<sequence length="1362" mass="149790">MDRLDNKFDIRRKLVADTRKSSAPATSKTANPETTPAPPQTRDTSGLDELAATSTSLSRSPENGANGPRLQRQPSRDGLLPPGQDSLRRSVSTQSTQPFTVSAPTSGRSTPSHVTLFEEDSSTRSRSASTTGRSAWSTTPSTKVPDDAGPQTGEPRQPGRISQYFSRTFLVGIAMTFVIMILALEILNMFSQRNKGIVAVDEKNHYLWTYGPTFILTLFVAIMGQFEHRAKHTMPWLAMANGPAEAEEGFLLDYITPFTIVSLYRSAQKKHFLVTLSILSTLTLRLLVIVSTGLLSVSREIFTREVNVTTTDAFNMTGSVNRFAIDNGLTLWGMSQSQIPLPPGTTNELLSQSFVLPDQGAIQAPGDTLSASVVVFETELYGCHNFSWYYPVPWPSGLNIRPDAATTEERAILRPWCLHTDLEGLRSNMSLDGNMLPVAFRVIGPLYKCGHKLDTDDADAEENPWGLSVGMPFQTADNKTGLTGLLCHLKYSLARRKVTTLLTPNQMGSIVSVDSEVLETLPIGLPVRNITVLVRESLGSLVARLRTPDDRLSLVDQQTVMTQLMNFTDPQPTERDLADLARFPELAMSVYKKAALQAIKSRQMKGVNSTVPGLVTYTVTRLVVEKVSLRIMESLLALLAVICLAFMAFPFASLPTSSGFMLTLASILARSPNLGRVLDGTGSINKYAFKKRLSFFLYYVIPGNAPSDVRVGIQPKRGRIYRRTRGGIKAAQRTEWWFPMAAGIPYKTALVGFTIGIIVSLEVLLQLSIKDDGLGSVSEEGYTKYAWLFLPALIMGGFALAYSTVDVTYRMLHPFQRLHQAASPNLQDLKYDPSGKLTLTAVIRALKRRHFALAAAMFTSLLGPILTIAVSGLFSTTYVPEKHDVSLRLESWFDVSSASGNRTLAVSYNSRVAAVDMVFGQAILYNNLSYPQWTHEGLVFPRMRIAASDFDLASAAPPAGSGQRTKLVVRVPAVRSRMNCTSHYFSTNQDFTLNNAGRQVAIPFDPPAGCSAPPRRPTNITRPFDVDRSRLWLGIGRPLDGPWGHEPNRFWSRGEDWPADANDTLDRWDSPYEVCGDGRQHLFFAYGHQTGNVTDHARVMHCMPHVETVSVDATLVLPDMEISQTKAEAPRADESSARPWGPAGNYSSLPDPRPKGRKDYVSNVGGLFESLCFGRDGVPIEDLVQPEQLDRLTQRMESVYQGLTAQSLNINCRTDVADGKPLENGFVPVVNGTIYDGSRLRLIQSPVSTRILEVLFLSMLLCACVVFLLSGPARILPKNPGSIARRMSLLADSTILNYMTDYSGASSSSASFKEEKGSSVVENEIGQDEFFDGDVFSLGWWHTGEGKSRYGVDLGLADNDSR</sequence>
<dbReference type="EMBL" id="WIGN01000073">
    <property type="protein sequence ID" value="KAF6811528.1"/>
    <property type="molecule type" value="Genomic_DNA"/>
</dbReference>
<organism evidence="3 4">
    <name type="scientific">Colletotrichum sojae</name>
    <dbReference type="NCBI Taxonomy" id="2175907"/>
    <lineage>
        <taxon>Eukaryota</taxon>
        <taxon>Fungi</taxon>
        <taxon>Dikarya</taxon>
        <taxon>Ascomycota</taxon>
        <taxon>Pezizomycotina</taxon>
        <taxon>Sordariomycetes</taxon>
        <taxon>Hypocreomycetidae</taxon>
        <taxon>Glomerellales</taxon>
        <taxon>Glomerellaceae</taxon>
        <taxon>Colletotrichum</taxon>
        <taxon>Colletotrichum orchidearum species complex</taxon>
    </lineage>
</organism>